<dbReference type="RefSeq" id="WP_057903441.1">
    <property type="nucleotide sequence ID" value="NZ_AZDA01000007.1"/>
</dbReference>
<keyword evidence="2" id="KW-1185">Reference proteome</keyword>
<evidence type="ECO:0008006" key="3">
    <source>
        <dbReference type="Google" id="ProtNLM"/>
    </source>
</evidence>
<reference evidence="1 2" key="1">
    <citation type="journal article" date="2015" name="Genome Announc.">
        <title>Expanding the biotechnology potential of lactobacilli through comparative genomics of 213 strains and associated genera.</title>
        <authorList>
            <person name="Sun Z."/>
            <person name="Harris H.M."/>
            <person name="McCann A."/>
            <person name="Guo C."/>
            <person name="Argimon S."/>
            <person name="Zhang W."/>
            <person name="Yang X."/>
            <person name="Jeffery I.B."/>
            <person name="Cooney J.C."/>
            <person name="Kagawa T.F."/>
            <person name="Liu W."/>
            <person name="Song Y."/>
            <person name="Salvetti E."/>
            <person name="Wrobel A."/>
            <person name="Rasinkangas P."/>
            <person name="Parkhill J."/>
            <person name="Rea M.C."/>
            <person name="O'Sullivan O."/>
            <person name="Ritari J."/>
            <person name="Douillard F.P."/>
            <person name="Paul Ross R."/>
            <person name="Yang R."/>
            <person name="Briner A.E."/>
            <person name="Felis G.E."/>
            <person name="de Vos W.M."/>
            <person name="Barrangou R."/>
            <person name="Klaenhammer T.R."/>
            <person name="Caufield P.W."/>
            <person name="Cui Y."/>
            <person name="Zhang H."/>
            <person name="O'Toole P.W."/>
        </authorList>
    </citation>
    <scope>NUCLEOTIDE SEQUENCE [LARGE SCALE GENOMIC DNA]</scope>
    <source>
        <strain evidence="1 2">DSM 20003</strain>
    </source>
</reference>
<dbReference type="STRING" id="1423726.FC07_GL000041"/>
<evidence type="ECO:0000313" key="2">
    <source>
        <dbReference type="Proteomes" id="UP000051461"/>
    </source>
</evidence>
<dbReference type="Proteomes" id="UP000051461">
    <property type="component" value="Unassembled WGS sequence"/>
</dbReference>
<proteinExistence type="predicted"/>
<dbReference type="EMBL" id="AZDA01000007">
    <property type="protein sequence ID" value="KRK40632.1"/>
    <property type="molecule type" value="Genomic_DNA"/>
</dbReference>
<name>A0A0R1H340_9LACO</name>
<protein>
    <recommendedName>
        <fullName evidence="3">L-2-amino-thiazoline-4-carboxylic acid hydrolase</fullName>
    </recommendedName>
</protein>
<dbReference type="Pfam" id="PF14196">
    <property type="entry name" value="ATC_hydrolase"/>
    <property type="match status" value="1"/>
</dbReference>
<dbReference type="PATRIC" id="fig|1423726.3.peg.43"/>
<comment type="caution">
    <text evidence="1">The sequence shown here is derived from an EMBL/GenBank/DDBJ whole genome shotgun (WGS) entry which is preliminary data.</text>
</comment>
<accession>A0A0R1H340</accession>
<evidence type="ECO:0000313" key="1">
    <source>
        <dbReference type="EMBL" id="KRK40632.1"/>
    </source>
</evidence>
<dbReference type="OrthoDB" id="5454254at2"/>
<sequence length="175" mass="20064">MIGDGKIGDIEQIRATNQPTLTDDVTLALRAITEKRATTMTHMIDKAKEDDQFARDAVWQYGLDNGEDFKGIMINPDDIREFADKFTNTLEANVYEMETVNVTDDEFEVHFHYCPYVARWLRMGKNPVELSHLCDTCMLGDQATASVFNKIDFHLGDTIAKGNSYCKLRYTRHQE</sequence>
<gene>
    <name evidence="1" type="ORF">FC07_GL000041</name>
</gene>
<organism evidence="1 2">
    <name type="scientific">Loigolactobacillus bifermentans DSM 20003</name>
    <dbReference type="NCBI Taxonomy" id="1423726"/>
    <lineage>
        <taxon>Bacteria</taxon>
        <taxon>Bacillati</taxon>
        <taxon>Bacillota</taxon>
        <taxon>Bacilli</taxon>
        <taxon>Lactobacillales</taxon>
        <taxon>Lactobacillaceae</taxon>
        <taxon>Loigolactobacillus</taxon>
    </lineage>
</organism>
<dbReference type="InterPro" id="IPR026002">
    <property type="entry name" value="ATC_hydrolase-like"/>
</dbReference>
<dbReference type="AlphaFoldDB" id="A0A0R1H340"/>